<feature type="region of interest" description="Disordered" evidence="1">
    <location>
        <begin position="172"/>
        <end position="194"/>
    </location>
</feature>
<dbReference type="RefSeq" id="WP_380556669.1">
    <property type="nucleotide sequence ID" value="NZ_JBHEZY010000012.1"/>
</dbReference>
<evidence type="ECO:0000313" key="2">
    <source>
        <dbReference type="EMBL" id="MFC1434280.1"/>
    </source>
</evidence>
<proteinExistence type="predicted"/>
<name>A0ABV6X7J6_9ACTN</name>
<evidence type="ECO:0000313" key="3">
    <source>
        <dbReference type="Proteomes" id="UP001592530"/>
    </source>
</evidence>
<evidence type="ECO:0000256" key="1">
    <source>
        <dbReference type="SAM" id="MobiDB-lite"/>
    </source>
</evidence>
<organism evidence="2 3">
    <name type="scientific">Streptacidiphilus alkalitolerans</name>
    <dbReference type="NCBI Taxonomy" id="3342712"/>
    <lineage>
        <taxon>Bacteria</taxon>
        <taxon>Bacillati</taxon>
        <taxon>Actinomycetota</taxon>
        <taxon>Actinomycetes</taxon>
        <taxon>Kitasatosporales</taxon>
        <taxon>Streptomycetaceae</taxon>
        <taxon>Streptacidiphilus</taxon>
    </lineage>
</organism>
<dbReference type="Proteomes" id="UP001592530">
    <property type="component" value="Unassembled WGS sequence"/>
</dbReference>
<protein>
    <submittedName>
        <fullName evidence="2">Uncharacterized protein</fullName>
    </submittedName>
</protein>
<comment type="caution">
    <text evidence="2">The sequence shown here is derived from an EMBL/GenBank/DDBJ whole genome shotgun (WGS) entry which is preliminary data.</text>
</comment>
<gene>
    <name evidence="2" type="ORF">ACEZDB_26935</name>
</gene>
<sequence length="194" mass="21079">MKWLRRAAARIYDGSIQIGWRVGRWPWQDPHKGEQAVRTVLLAAAVAVLWWVGQAVPRVAGIALVAWAVAAFRAGEAEEEAAGEEAGDGAGEQLVPAPTRADLLADLVDTITQLAGTGRGVHLSLVYRNWLDRGLIRDERTLSQFRRFAEDLGVPVRDSLKVAGKVGIGVRLDDLPDVPATPPPTGDRHPFQGR</sequence>
<accession>A0ABV6X7J6</accession>
<reference evidence="2 3" key="1">
    <citation type="submission" date="2024-09" db="EMBL/GenBank/DDBJ databases">
        <authorList>
            <person name="Lee S.D."/>
        </authorList>
    </citation>
    <scope>NUCLEOTIDE SEQUENCE [LARGE SCALE GENOMIC DNA]</scope>
    <source>
        <strain evidence="2 3">N1-3</strain>
    </source>
</reference>
<dbReference type="EMBL" id="JBHEZY010000012">
    <property type="protein sequence ID" value="MFC1434280.1"/>
    <property type="molecule type" value="Genomic_DNA"/>
</dbReference>